<feature type="transmembrane region" description="Helical" evidence="2">
    <location>
        <begin position="28"/>
        <end position="52"/>
    </location>
</feature>
<dbReference type="AlphaFoldDB" id="A0A167Q2F2"/>
<organism evidence="3 4">
    <name type="scientific">Calocera viscosa (strain TUFC12733)</name>
    <dbReference type="NCBI Taxonomy" id="1330018"/>
    <lineage>
        <taxon>Eukaryota</taxon>
        <taxon>Fungi</taxon>
        <taxon>Dikarya</taxon>
        <taxon>Basidiomycota</taxon>
        <taxon>Agaricomycotina</taxon>
        <taxon>Dacrymycetes</taxon>
        <taxon>Dacrymycetales</taxon>
        <taxon>Dacrymycetaceae</taxon>
        <taxon>Calocera</taxon>
    </lineage>
</organism>
<keyword evidence="4" id="KW-1185">Reference proteome</keyword>
<feature type="transmembrane region" description="Helical" evidence="2">
    <location>
        <begin position="144"/>
        <end position="164"/>
    </location>
</feature>
<dbReference type="EMBL" id="KV417272">
    <property type="protein sequence ID" value="KZO99346.1"/>
    <property type="molecule type" value="Genomic_DNA"/>
</dbReference>
<evidence type="ECO:0000313" key="4">
    <source>
        <dbReference type="Proteomes" id="UP000076738"/>
    </source>
</evidence>
<feature type="region of interest" description="Disordered" evidence="1">
    <location>
        <begin position="312"/>
        <end position="341"/>
    </location>
</feature>
<evidence type="ECO:0000313" key="3">
    <source>
        <dbReference type="EMBL" id="KZO99346.1"/>
    </source>
</evidence>
<name>A0A167Q2F2_CALVF</name>
<reference evidence="3 4" key="1">
    <citation type="journal article" date="2016" name="Mol. Biol. Evol.">
        <title>Comparative Genomics of Early-Diverging Mushroom-Forming Fungi Provides Insights into the Origins of Lignocellulose Decay Capabilities.</title>
        <authorList>
            <person name="Nagy L.G."/>
            <person name="Riley R."/>
            <person name="Tritt A."/>
            <person name="Adam C."/>
            <person name="Daum C."/>
            <person name="Floudas D."/>
            <person name="Sun H."/>
            <person name="Yadav J.S."/>
            <person name="Pangilinan J."/>
            <person name="Larsson K.H."/>
            <person name="Matsuura K."/>
            <person name="Barry K."/>
            <person name="Labutti K."/>
            <person name="Kuo R."/>
            <person name="Ohm R.A."/>
            <person name="Bhattacharya S.S."/>
            <person name="Shirouzu T."/>
            <person name="Yoshinaga Y."/>
            <person name="Martin F.M."/>
            <person name="Grigoriev I.V."/>
            <person name="Hibbett D.S."/>
        </authorList>
    </citation>
    <scope>NUCLEOTIDE SEQUENCE [LARGE SCALE GENOMIC DNA]</scope>
    <source>
        <strain evidence="3 4">TUFC12733</strain>
    </source>
</reference>
<feature type="transmembrane region" description="Helical" evidence="2">
    <location>
        <begin position="109"/>
        <end position="132"/>
    </location>
</feature>
<accession>A0A167Q2F2</accession>
<evidence type="ECO:0000256" key="1">
    <source>
        <dbReference type="SAM" id="MobiDB-lite"/>
    </source>
</evidence>
<feature type="transmembrane region" description="Helical" evidence="2">
    <location>
        <begin position="64"/>
        <end position="89"/>
    </location>
</feature>
<sequence>MASPSSTMVPPSALEVPYVVPGLAVNTLIGGLTALGLYGFFCALFGITIHVLCFRRKTKRINYVLLVASLLIFVLTTLDVVLQCNRLLLGLLFTPPGLSPDAYFSGSGTWTYALQLSALMTNILVADAVLLYRVWVVWGKRWPFIVVNSILWCAVLGSTIRVIQLEVEGVRNPLDFANLLMLDHWAVVVPALSLGHTVLATGLIAVRLFQVERTVSAYTRKSLFPVMRIVVESGAIYAILMLVETVTLATSSAASLLFSQLIPPAIGITFALIVCRVGLAISDSAPLPHSNGPYPSKSVNVSVKRTVDTHEAYDSPSVMEEGDDTLELKGLGPTGSHSTVY</sequence>
<dbReference type="OrthoDB" id="3354175at2759"/>
<proteinExistence type="predicted"/>
<feature type="transmembrane region" description="Helical" evidence="2">
    <location>
        <begin position="184"/>
        <end position="209"/>
    </location>
</feature>
<evidence type="ECO:0000256" key="2">
    <source>
        <dbReference type="SAM" id="Phobius"/>
    </source>
</evidence>
<keyword evidence="2" id="KW-0812">Transmembrane</keyword>
<keyword evidence="2" id="KW-1133">Transmembrane helix</keyword>
<protein>
    <submittedName>
        <fullName evidence="3">Uncharacterized protein</fullName>
    </submittedName>
</protein>
<gene>
    <name evidence="3" type="ORF">CALVIDRAFT_378428</name>
</gene>
<keyword evidence="2" id="KW-0472">Membrane</keyword>
<dbReference type="STRING" id="1330018.A0A167Q2F2"/>
<feature type="transmembrane region" description="Helical" evidence="2">
    <location>
        <begin position="229"/>
        <end position="249"/>
    </location>
</feature>
<dbReference type="Proteomes" id="UP000076738">
    <property type="component" value="Unassembled WGS sequence"/>
</dbReference>
<feature type="transmembrane region" description="Helical" evidence="2">
    <location>
        <begin position="261"/>
        <end position="281"/>
    </location>
</feature>